<gene>
    <name evidence="2" type="ORF">PR017_23430</name>
</gene>
<dbReference type="Proteomes" id="UP000249499">
    <property type="component" value="Plasmid pTi1078"/>
</dbReference>
<organism evidence="2 3">
    <name type="scientific">Rhizobium tumorigenes</name>
    <dbReference type="NCBI Taxonomy" id="2041385"/>
    <lineage>
        <taxon>Bacteria</taxon>
        <taxon>Pseudomonadati</taxon>
        <taxon>Pseudomonadota</taxon>
        <taxon>Alphaproteobacteria</taxon>
        <taxon>Hyphomicrobiales</taxon>
        <taxon>Rhizobiaceae</taxon>
        <taxon>Rhizobium/Agrobacterium group</taxon>
        <taxon>Rhizobium</taxon>
    </lineage>
</organism>
<evidence type="ECO:0000313" key="2">
    <source>
        <dbReference type="EMBL" id="WFR98298.1"/>
    </source>
</evidence>
<keyword evidence="1" id="KW-0732">Signal</keyword>
<dbReference type="EMBL" id="CP117257">
    <property type="protein sequence ID" value="WFR98298.1"/>
    <property type="molecule type" value="Genomic_DNA"/>
</dbReference>
<protein>
    <recommendedName>
        <fullName evidence="4">Alkaline proteinase inhibitor/ Outer membrane lipoprotein Omp19 domain-containing protein</fullName>
    </recommendedName>
</protein>
<geneLocation type="plasmid" evidence="2 3">
    <name>pTi1078</name>
</geneLocation>
<dbReference type="KEGG" id="rtu:PR017_23430"/>
<evidence type="ECO:0008006" key="4">
    <source>
        <dbReference type="Google" id="ProtNLM"/>
    </source>
</evidence>
<keyword evidence="3" id="KW-1185">Reference proteome</keyword>
<evidence type="ECO:0000313" key="3">
    <source>
        <dbReference type="Proteomes" id="UP000249499"/>
    </source>
</evidence>
<keyword evidence="2" id="KW-0614">Plasmid</keyword>
<evidence type="ECO:0000256" key="1">
    <source>
        <dbReference type="SAM" id="SignalP"/>
    </source>
</evidence>
<feature type="chain" id="PRO_5042087893" description="Alkaline proteinase inhibitor/ Outer membrane lipoprotein Omp19 domain-containing protein" evidence="1">
    <location>
        <begin position="23"/>
        <end position="158"/>
    </location>
</feature>
<proteinExistence type="predicted"/>
<dbReference type="RefSeq" id="WP_111215393.1">
    <property type="nucleotide sequence ID" value="NZ_CP117257.1"/>
</dbReference>
<feature type="signal peptide" evidence="1">
    <location>
        <begin position="1"/>
        <end position="22"/>
    </location>
</feature>
<reference evidence="3" key="2">
    <citation type="journal article" date="2023" name="MicrobiologyOpen">
        <title>Genomics of the tumorigenes clade of the family Rhizobiaceae and description of Rhizobium rhododendri sp. nov.</title>
        <authorList>
            <person name="Kuzmanovic N."/>
            <person name="diCenzo G.C."/>
            <person name="Bunk B."/>
            <person name="Sproeer C."/>
            <person name="Fruehling A."/>
            <person name="Neumann-Schaal M."/>
            <person name="Overmann J."/>
            <person name="Smalla K."/>
        </authorList>
    </citation>
    <scope>NUCLEOTIDE SEQUENCE [LARGE SCALE GENOMIC DNA]</scope>
    <source>
        <strain evidence="3">1078</strain>
        <plasmid evidence="3">pTi1078</plasmid>
    </source>
</reference>
<sequence length="158" mass="16872">MKRTLAVLAPLLILALTFTDRAAAQGGHTLALKLTTRDAKHDPDGIWTDDDLASIRQLTGQAKIYTARITTPSGIWLLSQTNGDCNLQGMCTALLVLIRPDTQAAQSPRPVRPERMANPQMPLGGTAILSPDAATLTTAEIGEDGKAFIGIYQVGPIR</sequence>
<dbReference type="AlphaFoldDB" id="A0AAF1KN79"/>
<accession>A0AAF1KN79</accession>
<name>A0AAF1KN79_9HYPH</name>
<reference evidence="2 3" key="1">
    <citation type="journal article" date="2018" name="Sci. Rep.">
        <title>Rhizobium tumorigenes sp. nov., a novel plant tumorigenic bacterium isolated from cane gall tumors on thornless blackberry.</title>
        <authorList>
            <person name="Kuzmanovi N."/>
            <person name="Smalla K."/>
            <person name="Gronow S."/>
            <person name="PuBawska J."/>
        </authorList>
    </citation>
    <scope>NUCLEOTIDE SEQUENCE [LARGE SCALE GENOMIC DNA]</scope>
    <source>
        <strain evidence="2 3">1078</strain>
    </source>
</reference>